<dbReference type="InterPro" id="IPR025875">
    <property type="entry name" value="Leu-rich_rpt_4"/>
</dbReference>
<keyword evidence="5" id="KW-1185">Reference proteome</keyword>
<protein>
    <recommendedName>
        <fullName evidence="6">Protein phosphatase 1 regulatory subunit 42</fullName>
    </recommendedName>
</protein>
<dbReference type="Pfam" id="PF12799">
    <property type="entry name" value="LRR_4"/>
    <property type="match status" value="1"/>
</dbReference>
<dbReference type="SUPFAM" id="SSF52058">
    <property type="entry name" value="L domain-like"/>
    <property type="match status" value="1"/>
</dbReference>
<dbReference type="Proteomes" id="UP000663828">
    <property type="component" value="Unassembled WGS sequence"/>
</dbReference>
<dbReference type="AlphaFoldDB" id="A0A813Q0W4"/>
<evidence type="ECO:0000256" key="2">
    <source>
        <dbReference type="ARBA" id="ARBA00022737"/>
    </source>
</evidence>
<dbReference type="SMART" id="SM00364">
    <property type="entry name" value="LRR_BAC"/>
    <property type="match status" value="2"/>
</dbReference>
<keyword evidence="1" id="KW-0433">Leucine-rich repeat</keyword>
<dbReference type="PROSITE" id="PS51450">
    <property type="entry name" value="LRR"/>
    <property type="match status" value="4"/>
</dbReference>
<evidence type="ECO:0000313" key="5">
    <source>
        <dbReference type="Proteomes" id="UP000663828"/>
    </source>
</evidence>
<evidence type="ECO:0000256" key="3">
    <source>
        <dbReference type="SAM" id="MobiDB-lite"/>
    </source>
</evidence>
<dbReference type="EMBL" id="CAJNOR010000021">
    <property type="protein sequence ID" value="CAF0757428.1"/>
    <property type="molecule type" value="Genomic_DNA"/>
</dbReference>
<dbReference type="CDD" id="cd21340">
    <property type="entry name" value="PPP1R42"/>
    <property type="match status" value="1"/>
</dbReference>
<dbReference type="PANTHER" id="PTHR46652:SF3">
    <property type="entry name" value="LEUCINE-RICH REPEAT-CONTAINING PROTEIN 9"/>
    <property type="match status" value="1"/>
</dbReference>
<gene>
    <name evidence="4" type="ORF">XAT740_LOCUS753</name>
</gene>
<dbReference type="Gene3D" id="3.80.10.10">
    <property type="entry name" value="Ribonuclease Inhibitor"/>
    <property type="match status" value="2"/>
</dbReference>
<feature type="compositionally biased region" description="Polar residues" evidence="3">
    <location>
        <begin position="345"/>
        <end position="366"/>
    </location>
</feature>
<proteinExistence type="predicted"/>
<dbReference type="PANTHER" id="PTHR46652">
    <property type="entry name" value="LEUCINE-RICH REPEAT AND IQ DOMAIN-CONTAINING PROTEIN 1-RELATED"/>
    <property type="match status" value="1"/>
</dbReference>
<evidence type="ECO:0008006" key="6">
    <source>
        <dbReference type="Google" id="ProtNLM"/>
    </source>
</evidence>
<feature type="region of interest" description="Disordered" evidence="3">
    <location>
        <begin position="340"/>
        <end position="366"/>
    </location>
</feature>
<accession>A0A813Q0W4</accession>
<name>A0A813Q0W4_ADIRI</name>
<comment type="caution">
    <text evidence="4">The sequence shown here is derived from an EMBL/GenBank/DDBJ whole genome shotgun (WGS) entry which is preliminary data.</text>
</comment>
<dbReference type="InterPro" id="IPR001611">
    <property type="entry name" value="Leu-rich_rpt"/>
</dbReference>
<evidence type="ECO:0000256" key="1">
    <source>
        <dbReference type="ARBA" id="ARBA00022614"/>
    </source>
</evidence>
<dbReference type="InterPro" id="IPR032675">
    <property type="entry name" value="LRR_dom_sf"/>
</dbReference>
<dbReference type="InterPro" id="IPR050836">
    <property type="entry name" value="SDS22/Internalin_LRR"/>
</dbReference>
<organism evidence="4 5">
    <name type="scientific">Adineta ricciae</name>
    <name type="common">Rotifer</name>
    <dbReference type="NCBI Taxonomy" id="249248"/>
    <lineage>
        <taxon>Eukaryota</taxon>
        <taxon>Metazoa</taxon>
        <taxon>Spiralia</taxon>
        <taxon>Gnathifera</taxon>
        <taxon>Rotifera</taxon>
        <taxon>Eurotatoria</taxon>
        <taxon>Bdelloidea</taxon>
        <taxon>Adinetida</taxon>
        <taxon>Adinetidae</taxon>
        <taxon>Adineta</taxon>
    </lineage>
</organism>
<keyword evidence="2" id="KW-0677">Repeat</keyword>
<sequence>MVKLTAELIAKQTPGHNKRRADESVEHYLARLTHLPFQDRNIDSIESIPPCRLLTVIYLYDNALTKIENLNFAENLTHLYLQNNRIQKLENLDCCPKLQKLYLGGNQIQVLEGLDKNLQIKEIYIENQRLPEGEKLVFEPRTLHCLSQGLEILNVSGNNLDSLTELSCLDKLQELSASNNRLENLRELVELLSIWPRLKRLDTNRNPLCSKGRYRERLIVASTTLEMLDGKQITDNSRQFLTSWKASREAIQTRERSRPDFDNPSAAYSSHRVSVTLPSIGTTVTRAQSMSIHQMSGRFMFRRCSFTPTCFRQPRRQGFTSEISSAKKSQFQISFGQNGHRKLTAGSNRTPSFHSSQNSNHPELTISSHGRMFTAHGSTAQSALK</sequence>
<evidence type="ECO:0000313" key="4">
    <source>
        <dbReference type="EMBL" id="CAF0757428.1"/>
    </source>
</evidence>
<dbReference type="SMART" id="SM00365">
    <property type="entry name" value="LRR_SD22"/>
    <property type="match status" value="5"/>
</dbReference>
<reference evidence="4" key="1">
    <citation type="submission" date="2021-02" db="EMBL/GenBank/DDBJ databases">
        <authorList>
            <person name="Nowell W R."/>
        </authorList>
    </citation>
    <scope>NUCLEOTIDE SEQUENCE</scope>
</reference>